<evidence type="ECO:0000256" key="2">
    <source>
        <dbReference type="ARBA" id="ARBA00022679"/>
    </source>
</evidence>
<keyword evidence="2" id="KW-0808">Transferase</keyword>
<evidence type="ECO:0000256" key="3">
    <source>
        <dbReference type="ARBA" id="ARBA00023027"/>
    </source>
</evidence>
<gene>
    <name evidence="6" type="ORF">D1Y85_16515</name>
</gene>
<dbReference type="Pfam" id="PF02146">
    <property type="entry name" value="SIR2"/>
    <property type="match status" value="1"/>
</dbReference>
<organism evidence="6 7">
    <name type="scientific">Paraburkholderia dinghuensis</name>
    <dbReference type="NCBI Taxonomy" id="2305225"/>
    <lineage>
        <taxon>Bacteria</taxon>
        <taxon>Pseudomonadati</taxon>
        <taxon>Pseudomonadota</taxon>
        <taxon>Betaproteobacteria</taxon>
        <taxon>Burkholderiales</taxon>
        <taxon>Burkholderiaceae</taxon>
        <taxon>Paraburkholderia</taxon>
    </lineage>
</organism>
<dbReference type="Gene3D" id="3.40.50.1220">
    <property type="entry name" value="TPP-binding domain"/>
    <property type="match status" value="1"/>
</dbReference>
<dbReference type="AlphaFoldDB" id="A0A3N6MNE1"/>
<keyword evidence="7" id="KW-1185">Reference proteome</keyword>
<dbReference type="EMBL" id="RQIS01000011">
    <property type="protein sequence ID" value="RQH05088.1"/>
    <property type="molecule type" value="Genomic_DNA"/>
</dbReference>
<dbReference type="OrthoDB" id="9800582at2"/>
<dbReference type="PANTHER" id="PTHR11085">
    <property type="entry name" value="NAD-DEPENDENT PROTEIN DEACYLASE SIRTUIN-5, MITOCHONDRIAL-RELATED"/>
    <property type="match status" value="1"/>
</dbReference>
<dbReference type="EC" id="2.3.1.286" evidence="1"/>
<reference evidence="6 7" key="1">
    <citation type="submission" date="2018-11" db="EMBL/GenBank/DDBJ databases">
        <title>Paraburkholderia sp. DHOA04, isolated from soil.</title>
        <authorList>
            <person name="Gao Z.-H."/>
            <person name="Qiu L.-H."/>
            <person name="Fu J.-C."/>
        </authorList>
    </citation>
    <scope>NUCLEOTIDE SEQUENCE [LARGE SCALE GENOMIC DNA]</scope>
    <source>
        <strain evidence="6 7">DHOA04</strain>
    </source>
</reference>
<sequence>MTDEEKLDQAVAWLRDADALLITAGAGMGVDSGLPAFRGRHGLWKAWPALKHLNMDFARISTEIAIRKAPRLAWGFHGYLLQCFRGTHPHKGFQILLHWARQMEQGYFVFTSNVDGAFQKAGYDRERIMECHGSLHYLQCIDGCDAAIWPADDFQPVIEMARCQLLSNLPTCPRCGQVARPNMLLFDDPRWIDTTLARQREHWTRWRARLRNPVVVELGAGKAIPTVRHFSEQMGRRIIRINPHDFRIASYRGVGLAGPALGTLQALDARLNARQSDAATGFRHGREIK</sequence>
<keyword evidence="3" id="KW-0520">NAD</keyword>
<evidence type="ECO:0000313" key="6">
    <source>
        <dbReference type="EMBL" id="RQH05088.1"/>
    </source>
</evidence>
<accession>A0A3N6MNE1</accession>
<evidence type="ECO:0000259" key="5">
    <source>
        <dbReference type="PROSITE" id="PS50305"/>
    </source>
</evidence>
<dbReference type="PROSITE" id="PS50305">
    <property type="entry name" value="SIRTUIN"/>
    <property type="match status" value="1"/>
</dbReference>
<dbReference type="InterPro" id="IPR026591">
    <property type="entry name" value="Sirtuin_cat_small_dom_sf"/>
</dbReference>
<dbReference type="GO" id="GO:0070403">
    <property type="term" value="F:NAD+ binding"/>
    <property type="evidence" value="ECO:0007669"/>
    <property type="project" value="InterPro"/>
</dbReference>
<dbReference type="PANTHER" id="PTHR11085:SF4">
    <property type="entry name" value="NAD-DEPENDENT PROTEIN DEACYLASE"/>
    <property type="match status" value="1"/>
</dbReference>
<feature type="domain" description="Deacetylase sirtuin-type" evidence="5">
    <location>
        <begin position="1"/>
        <end position="270"/>
    </location>
</feature>
<name>A0A3N6MNE1_9BURK</name>
<dbReference type="SUPFAM" id="SSF52467">
    <property type="entry name" value="DHS-like NAD/FAD-binding domain"/>
    <property type="match status" value="1"/>
</dbReference>
<evidence type="ECO:0000256" key="1">
    <source>
        <dbReference type="ARBA" id="ARBA00012928"/>
    </source>
</evidence>
<protein>
    <recommendedName>
        <fullName evidence="1">protein acetyllysine N-acetyltransferase</fullName>
        <ecNumber evidence="1">2.3.1.286</ecNumber>
    </recommendedName>
</protein>
<dbReference type="Proteomes" id="UP000272778">
    <property type="component" value="Unassembled WGS sequence"/>
</dbReference>
<dbReference type="InterPro" id="IPR003000">
    <property type="entry name" value="Sirtuin"/>
</dbReference>
<comment type="caution">
    <text evidence="6">The sequence shown here is derived from an EMBL/GenBank/DDBJ whole genome shotgun (WGS) entry which is preliminary data.</text>
</comment>
<dbReference type="InterPro" id="IPR029035">
    <property type="entry name" value="DHS-like_NAD/FAD-binding_dom"/>
</dbReference>
<dbReference type="InterPro" id="IPR050134">
    <property type="entry name" value="NAD-dep_sirtuin_deacylases"/>
</dbReference>
<comment type="caution">
    <text evidence="4">Lacks conserved residue(s) required for the propagation of feature annotation.</text>
</comment>
<evidence type="ECO:0000256" key="4">
    <source>
        <dbReference type="PROSITE-ProRule" id="PRU00236"/>
    </source>
</evidence>
<dbReference type="InterPro" id="IPR026590">
    <property type="entry name" value="Ssirtuin_cat_dom"/>
</dbReference>
<dbReference type="GO" id="GO:0017136">
    <property type="term" value="F:histone deacetylase activity, NAD-dependent"/>
    <property type="evidence" value="ECO:0007669"/>
    <property type="project" value="TreeGrafter"/>
</dbReference>
<dbReference type="Gene3D" id="3.30.1600.10">
    <property type="entry name" value="SIR2/SIRT2 'Small Domain"/>
    <property type="match status" value="1"/>
</dbReference>
<evidence type="ECO:0000313" key="7">
    <source>
        <dbReference type="Proteomes" id="UP000272778"/>
    </source>
</evidence>
<proteinExistence type="predicted"/>